<keyword evidence="4 9" id="KW-0812">Transmembrane</keyword>
<feature type="non-terminal residue" evidence="10">
    <location>
        <position position="120"/>
    </location>
</feature>
<dbReference type="AlphaFoldDB" id="A0A3P7NBD4"/>
<comment type="similarity">
    <text evidence="9">Belongs to the pannexin family.</text>
</comment>
<comment type="function">
    <text evidence="9">Structural component of the gap junctions.</text>
</comment>
<evidence type="ECO:0000256" key="2">
    <source>
        <dbReference type="ARBA" id="ARBA00022448"/>
    </source>
</evidence>
<evidence type="ECO:0000256" key="9">
    <source>
        <dbReference type="RuleBase" id="RU010713"/>
    </source>
</evidence>
<dbReference type="InterPro" id="IPR000990">
    <property type="entry name" value="Innexin"/>
</dbReference>
<keyword evidence="2 9" id="KW-0813">Transport</keyword>
<evidence type="ECO:0000256" key="6">
    <source>
        <dbReference type="ARBA" id="ARBA00023065"/>
    </source>
</evidence>
<feature type="transmembrane region" description="Helical" evidence="9">
    <location>
        <begin position="14"/>
        <end position="37"/>
    </location>
</feature>
<dbReference type="GO" id="GO:0005921">
    <property type="term" value="C:gap junction"/>
    <property type="evidence" value="ECO:0007669"/>
    <property type="project" value="UniProtKB-UniRule"/>
</dbReference>
<evidence type="ECO:0000256" key="4">
    <source>
        <dbReference type="ARBA" id="ARBA00022692"/>
    </source>
</evidence>
<dbReference type="PROSITE" id="PS51013">
    <property type="entry name" value="PANNEXIN"/>
    <property type="match status" value="1"/>
</dbReference>
<dbReference type="EMBL" id="UYRU01081275">
    <property type="protein sequence ID" value="VDN31757.1"/>
    <property type="molecule type" value="Genomic_DNA"/>
</dbReference>
<comment type="caution">
    <text evidence="9">Lacks conserved residue(s) required for the propagation of feature annotation.</text>
</comment>
<dbReference type="GO" id="GO:0005886">
    <property type="term" value="C:plasma membrane"/>
    <property type="evidence" value="ECO:0007669"/>
    <property type="project" value="UniProtKB-SubCell"/>
</dbReference>
<evidence type="ECO:0000313" key="11">
    <source>
        <dbReference type="Proteomes" id="UP000281553"/>
    </source>
</evidence>
<reference evidence="10 11" key="1">
    <citation type="submission" date="2018-11" db="EMBL/GenBank/DDBJ databases">
        <authorList>
            <consortium name="Pathogen Informatics"/>
        </authorList>
    </citation>
    <scope>NUCLEOTIDE SEQUENCE [LARGE SCALE GENOMIC DNA]</scope>
</reference>
<dbReference type="PANTHER" id="PTHR11893:SF36">
    <property type="entry name" value="INNEXIN-5"/>
    <property type="match status" value="1"/>
</dbReference>
<evidence type="ECO:0000256" key="8">
    <source>
        <dbReference type="ARBA" id="ARBA00023303"/>
    </source>
</evidence>
<dbReference type="GO" id="GO:0034220">
    <property type="term" value="P:monoatomic ion transmembrane transport"/>
    <property type="evidence" value="ECO:0007669"/>
    <property type="project" value="UniProtKB-KW"/>
</dbReference>
<dbReference type="PANTHER" id="PTHR11893">
    <property type="entry name" value="INNEXIN"/>
    <property type="match status" value="1"/>
</dbReference>
<dbReference type="OrthoDB" id="5867527at2759"/>
<gene>
    <name evidence="9" type="primary">inx</name>
    <name evidence="10" type="ORF">DILT_LOCUS15822</name>
</gene>
<keyword evidence="7 9" id="KW-0472">Membrane</keyword>
<dbReference type="Pfam" id="PF00876">
    <property type="entry name" value="Innexin"/>
    <property type="match status" value="1"/>
</dbReference>
<keyword evidence="8 9" id="KW-0407">Ion channel</keyword>
<evidence type="ECO:0000256" key="5">
    <source>
        <dbReference type="ARBA" id="ARBA00022989"/>
    </source>
</evidence>
<comment type="subcellular location">
    <subcellularLocation>
        <location evidence="1 9">Cell membrane</location>
        <topology evidence="1 9">Multi-pass membrane protein</topology>
    </subcellularLocation>
</comment>
<evidence type="ECO:0000256" key="1">
    <source>
        <dbReference type="ARBA" id="ARBA00004651"/>
    </source>
</evidence>
<protein>
    <recommendedName>
        <fullName evidence="9">Innexin</fullName>
    </recommendedName>
</protein>
<evidence type="ECO:0000256" key="3">
    <source>
        <dbReference type="ARBA" id="ARBA00022475"/>
    </source>
</evidence>
<evidence type="ECO:0000256" key="7">
    <source>
        <dbReference type="ARBA" id="ARBA00023136"/>
    </source>
</evidence>
<keyword evidence="11" id="KW-1185">Reference proteome</keyword>
<dbReference type="Proteomes" id="UP000281553">
    <property type="component" value="Unassembled WGS sequence"/>
</dbReference>
<sequence length="120" mass="14053">MQCVLPLNMFLEKIFIFLWFWHLVVIIVTSTSLINWLRRLFVGRARLKFVRRYLKVMGILPPKLDARDRMRTHQFVDEYLTSDAFFLLLLIGANSGDLLAGDLTSELWCGFLSRTQGKQT</sequence>
<keyword evidence="5 9" id="KW-1133">Transmembrane helix</keyword>
<evidence type="ECO:0000313" key="10">
    <source>
        <dbReference type="EMBL" id="VDN31757.1"/>
    </source>
</evidence>
<name>A0A3P7NBD4_DIBLA</name>
<accession>A0A3P7NBD4</accession>
<keyword evidence="6 9" id="KW-0406">Ion transport</keyword>
<proteinExistence type="inferred from homology"/>
<organism evidence="10 11">
    <name type="scientific">Dibothriocephalus latus</name>
    <name type="common">Fish tapeworm</name>
    <name type="synonym">Diphyllobothrium latum</name>
    <dbReference type="NCBI Taxonomy" id="60516"/>
    <lineage>
        <taxon>Eukaryota</taxon>
        <taxon>Metazoa</taxon>
        <taxon>Spiralia</taxon>
        <taxon>Lophotrochozoa</taxon>
        <taxon>Platyhelminthes</taxon>
        <taxon>Cestoda</taxon>
        <taxon>Eucestoda</taxon>
        <taxon>Diphyllobothriidea</taxon>
        <taxon>Diphyllobothriidae</taxon>
        <taxon>Dibothriocephalus</taxon>
    </lineage>
</organism>
<keyword evidence="3" id="KW-1003">Cell membrane</keyword>